<comment type="caution">
    <text evidence="2">The sequence shown here is derived from an EMBL/GenBank/DDBJ whole genome shotgun (WGS) entry which is preliminary data.</text>
</comment>
<evidence type="ECO:0000313" key="3">
    <source>
        <dbReference type="Proteomes" id="UP001221838"/>
    </source>
</evidence>
<dbReference type="InterPro" id="IPR011635">
    <property type="entry name" value="CARDB"/>
</dbReference>
<accession>A0ABT5DDT7</accession>
<proteinExistence type="predicted"/>
<reference evidence="2 3" key="1">
    <citation type="submission" date="2022-11" db="EMBL/GenBank/DDBJ databases">
        <title>Minimal conservation of predation-associated metabolite biosynthetic gene clusters underscores biosynthetic potential of Myxococcota including descriptions for ten novel species: Archangium lansinium sp. nov., Myxococcus landrumus sp. nov., Nannocystis bai.</title>
        <authorList>
            <person name="Ahearne A."/>
            <person name="Stevens C."/>
            <person name="Dowd S."/>
        </authorList>
    </citation>
    <scope>NUCLEOTIDE SEQUENCE [LARGE SCALE GENOMIC DNA]</scope>
    <source>
        <strain evidence="2 3">NCWAL01</strain>
    </source>
</reference>
<feature type="domain" description="CARDB" evidence="1">
    <location>
        <begin position="419"/>
        <end position="534"/>
    </location>
</feature>
<name>A0ABT5DDT7_9BACT</name>
<evidence type="ECO:0000313" key="2">
    <source>
        <dbReference type="EMBL" id="MDC0711305.1"/>
    </source>
</evidence>
<evidence type="ECO:0000259" key="1">
    <source>
        <dbReference type="Pfam" id="PF07705"/>
    </source>
</evidence>
<organism evidence="2 3">
    <name type="scientific">Stigmatella ashevillensis</name>
    <dbReference type="NCBI Taxonomy" id="2995309"/>
    <lineage>
        <taxon>Bacteria</taxon>
        <taxon>Pseudomonadati</taxon>
        <taxon>Myxococcota</taxon>
        <taxon>Myxococcia</taxon>
        <taxon>Myxococcales</taxon>
        <taxon>Cystobacterineae</taxon>
        <taxon>Archangiaceae</taxon>
        <taxon>Stigmatella</taxon>
    </lineage>
</organism>
<feature type="domain" description="CARDB" evidence="1">
    <location>
        <begin position="169"/>
        <end position="283"/>
    </location>
</feature>
<keyword evidence="3" id="KW-1185">Reference proteome</keyword>
<sequence length="790" mass="81469">MQRSVGKAVIGMVAWMGAVGCGTPEGSPEVPLAEALQPAVVTDGPDFIVKSVKGPASVREATGFTAEVTVCNQGTQDGSAQVGLYFSVDAVITVPANPGPYTDQPAGIAMTDYLPVGACQQLVVEGLSQVPLAGAYYLGAVADPQNEVPEIRENNNVKTGPRVGIGDEADFIVSEVSGPPSARSGNSITASIQVCNQGTQWGSTEVALYLSDDAVITVPASPSPYTDQFLGASQPVGLESGECRIVSVTGDLSGSLEEGPYYLGAVVDRFNDVTEFLEDNNAKAGNRLGFGSGPDFIVSKVSGPPSAQEGHSFVASVTVCNQGTEGGESEVGLYLSEDKVILPTLFPEPGADLPLGSREPTGWLEAGQCRALSLVGEASGVQSGAYYLGAAVDVQASSSELIEDNNTKVGNRFGIGQGPDFVVSQVSGPASVRQGSNLDVSVTVCNQGTREGSTNVDLYLSKDAVITPEGPQSGPSTDYRVGSESLSWLEPGQCQTLTVRGSAGGSSSDGAYYLGAVVDPWNNALELIEDNNTKVGSRVGVGDATDFVVTQVTSPPNVQPGQSFNAAVTVCNQGTRGGDTLVELYLSQDTIITLQNQSSEGDRRVGNGWVDYLAPGGCQTVSVEAHASVPGEGAYYLGAVANPYQHGSPELITDNNTKVSARLGVGDGTDFIVSKVTGPASAQRGGMFTASVTVCNQGTRAGSTYVEAYLSEDNTLTPQSPWGSSPDTRVASQFTGYLEPGNCQTLSLVGSASVPNSGAYFLGAVVNPHLDDELLTDNNTRVGKAVAITG</sequence>
<dbReference type="EMBL" id="JAQNDM010000002">
    <property type="protein sequence ID" value="MDC0711305.1"/>
    <property type="molecule type" value="Genomic_DNA"/>
</dbReference>
<dbReference type="Proteomes" id="UP001221838">
    <property type="component" value="Unassembled WGS sequence"/>
</dbReference>
<protein>
    <submittedName>
        <fullName evidence="2">CARDB domain-containing protein</fullName>
    </submittedName>
</protein>
<dbReference type="PROSITE" id="PS51257">
    <property type="entry name" value="PROKAR_LIPOPROTEIN"/>
    <property type="match status" value="1"/>
</dbReference>
<gene>
    <name evidence="2" type="ORF">POL68_22740</name>
</gene>
<dbReference type="InterPro" id="IPR013783">
    <property type="entry name" value="Ig-like_fold"/>
</dbReference>
<feature type="domain" description="CARDB" evidence="1">
    <location>
        <begin position="45"/>
        <end position="159"/>
    </location>
</feature>
<dbReference type="RefSeq" id="WP_272141261.1">
    <property type="nucleotide sequence ID" value="NZ_JAQNDM010000002.1"/>
</dbReference>
<dbReference type="Pfam" id="PF07705">
    <property type="entry name" value="CARDB"/>
    <property type="match status" value="4"/>
</dbReference>
<feature type="domain" description="CARDB" evidence="1">
    <location>
        <begin position="294"/>
        <end position="408"/>
    </location>
</feature>
<dbReference type="Gene3D" id="2.60.40.10">
    <property type="entry name" value="Immunoglobulins"/>
    <property type="match status" value="6"/>
</dbReference>